<keyword evidence="3" id="KW-0732">Signal</keyword>
<sequence length="319" mass="33304">MTKTRHMLTSAPLAIAAMAALPLFPASAQEQPVIVLPDTAPTTTTSVPAATATPAPVIVLPDPEPVTTLPANEAAPTDSATREAAPAPVVASRATPAREVSRPVVDAVAATPVESNSEPATSEEIAPLPAASAETIAANRAALEPVPAPVEDASSAALLLALLGVGGVGLAAFFLMRRRRKEPVPTIERPHVANATVASPPVLDRDPVVTTHDAAPSATVIAPAIPTRAAALSNGAAVELPREAPNTFAERDSLLKRMIAARPDRANPFRSPKARAKRARLILQSLNMNFHDRKPWIDLSQYTNIWPELRGHGPRTATA</sequence>
<evidence type="ECO:0000313" key="5">
    <source>
        <dbReference type="Proteomes" id="UP000444185"/>
    </source>
</evidence>
<dbReference type="OrthoDB" id="7429222at2"/>
<keyword evidence="2" id="KW-0472">Membrane</keyword>
<dbReference type="RefSeq" id="WP_160606373.1">
    <property type="nucleotide sequence ID" value="NZ_WTYF01000003.1"/>
</dbReference>
<proteinExistence type="predicted"/>
<keyword evidence="2" id="KW-1133">Transmembrane helix</keyword>
<organism evidence="4 5">
    <name type="scientific">Qipengyuania gaetbuli</name>
    <dbReference type="NCBI Taxonomy" id="266952"/>
    <lineage>
        <taxon>Bacteria</taxon>
        <taxon>Pseudomonadati</taxon>
        <taxon>Pseudomonadota</taxon>
        <taxon>Alphaproteobacteria</taxon>
        <taxon>Sphingomonadales</taxon>
        <taxon>Erythrobacteraceae</taxon>
        <taxon>Qipengyuania</taxon>
    </lineage>
</organism>
<accession>A0A844XYQ8</accession>
<evidence type="ECO:0000313" key="4">
    <source>
        <dbReference type="EMBL" id="MXO50058.1"/>
    </source>
</evidence>
<dbReference type="AlphaFoldDB" id="A0A844XYQ8"/>
<feature type="region of interest" description="Disordered" evidence="1">
    <location>
        <begin position="58"/>
        <end position="103"/>
    </location>
</feature>
<reference evidence="4 5" key="1">
    <citation type="submission" date="2019-12" db="EMBL/GenBank/DDBJ databases">
        <title>Genomic-based taxomic classification of the family Erythrobacteraceae.</title>
        <authorList>
            <person name="Xu L."/>
        </authorList>
    </citation>
    <scope>NUCLEOTIDE SEQUENCE [LARGE SCALE GENOMIC DNA]</scope>
    <source>
        <strain evidence="4 5">DSM 16225</strain>
    </source>
</reference>
<evidence type="ECO:0008006" key="6">
    <source>
        <dbReference type="Google" id="ProtNLM"/>
    </source>
</evidence>
<dbReference type="EMBL" id="WTYF01000003">
    <property type="protein sequence ID" value="MXO50058.1"/>
    <property type="molecule type" value="Genomic_DNA"/>
</dbReference>
<feature type="chain" id="PRO_5032587926" description="LPXTG cell wall anchor domain-containing protein" evidence="3">
    <location>
        <begin position="29"/>
        <end position="319"/>
    </location>
</feature>
<comment type="caution">
    <text evidence="4">The sequence shown here is derived from an EMBL/GenBank/DDBJ whole genome shotgun (WGS) entry which is preliminary data.</text>
</comment>
<evidence type="ECO:0000256" key="1">
    <source>
        <dbReference type="SAM" id="MobiDB-lite"/>
    </source>
</evidence>
<dbReference type="Proteomes" id="UP000444185">
    <property type="component" value="Unassembled WGS sequence"/>
</dbReference>
<feature type="transmembrane region" description="Helical" evidence="2">
    <location>
        <begin position="156"/>
        <end position="176"/>
    </location>
</feature>
<keyword evidence="5" id="KW-1185">Reference proteome</keyword>
<gene>
    <name evidence="4" type="ORF">GRI42_01920</name>
</gene>
<evidence type="ECO:0000256" key="3">
    <source>
        <dbReference type="SAM" id="SignalP"/>
    </source>
</evidence>
<feature type="signal peptide" evidence="3">
    <location>
        <begin position="1"/>
        <end position="28"/>
    </location>
</feature>
<protein>
    <recommendedName>
        <fullName evidence="6">LPXTG cell wall anchor domain-containing protein</fullName>
    </recommendedName>
</protein>
<keyword evidence="2" id="KW-0812">Transmembrane</keyword>
<name>A0A844XYQ8_9SPHN</name>
<evidence type="ECO:0000256" key="2">
    <source>
        <dbReference type="SAM" id="Phobius"/>
    </source>
</evidence>